<proteinExistence type="predicted"/>
<reference evidence="2 3" key="1">
    <citation type="submission" date="2022-10" db="EMBL/GenBank/DDBJ databases">
        <title>Aestuariibacter sp. AA17 isolated from Montipora capitata coral fragment.</title>
        <authorList>
            <person name="Emsley S.A."/>
            <person name="Pfannmuller K.M."/>
            <person name="Loughran R.M."/>
            <person name="Shlafstein M."/>
            <person name="Papke E."/>
            <person name="Saw J.H."/>
            <person name="Ushijima B."/>
            <person name="Videau P."/>
        </authorList>
    </citation>
    <scope>NUCLEOTIDE SEQUENCE [LARGE SCALE GENOMIC DNA]</scope>
    <source>
        <strain evidence="2 3">AA17</strain>
    </source>
</reference>
<comment type="caution">
    <text evidence="2">The sequence shown here is derived from an EMBL/GenBank/DDBJ whole genome shotgun (WGS) entry which is preliminary data.</text>
</comment>
<organism evidence="2 3">
    <name type="scientific">Fluctibacter corallii</name>
    <dbReference type="NCBI Taxonomy" id="2984329"/>
    <lineage>
        <taxon>Bacteria</taxon>
        <taxon>Pseudomonadati</taxon>
        <taxon>Pseudomonadota</taxon>
        <taxon>Gammaproteobacteria</taxon>
        <taxon>Alteromonadales</taxon>
        <taxon>Alteromonadaceae</taxon>
        <taxon>Fluctibacter</taxon>
    </lineage>
</organism>
<protein>
    <submittedName>
        <fullName evidence="2">Immunity 63 family protein</fullName>
    </submittedName>
</protein>
<dbReference type="Pfam" id="PF15599">
    <property type="entry name" value="Imm63"/>
    <property type="match status" value="1"/>
</dbReference>
<evidence type="ECO:0000259" key="1">
    <source>
        <dbReference type="Pfam" id="PF15599"/>
    </source>
</evidence>
<sequence>MTKDIEVIREKVNFLGTMIGAPLEKLSLPDKPAGNGGHHIEMDDTKYHLVSSERGVELNRKTTGELDELLYWILSGVASELGYEYEKRNRNHEQDSRRTAFNKSIQLLKVLSETWATKRAKELESILESNPYDDDINKRVEYSKYLVSTGYAADESYRLACEKYPLPERGK</sequence>
<evidence type="ECO:0000313" key="3">
    <source>
        <dbReference type="Proteomes" id="UP001652504"/>
    </source>
</evidence>
<feature type="domain" description="Immunity protein 63" evidence="1">
    <location>
        <begin position="44"/>
        <end position="123"/>
    </location>
</feature>
<keyword evidence="3" id="KW-1185">Reference proteome</keyword>
<evidence type="ECO:0000313" key="2">
    <source>
        <dbReference type="EMBL" id="MCV2884724.1"/>
    </source>
</evidence>
<name>A0ABT3A826_9ALTE</name>
<dbReference type="Proteomes" id="UP001652504">
    <property type="component" value="Unassembled WGS sequence"/>
</dbReference>
<dbReference type="RefSeq" id="WP_263712000.1">
    <property type="nucleotide sequence ID" value="NZ_JAOWKX010000003.1"/>
</dbReference>
<accession>A0ABT3A826</accession>
<dbReference type="InterPro" id="IPR028952">
    <property type="entry name" value="Imm63"/>
</dbReference>
<dbReference type="EMBL" id="JAOWKX010000003">
    <property type="protein sequence ID" value="MCV2884724.1"/>
    <property type="molecule type" value="Genomic_DNA"/>
</dbReference>
<gene>
    <name evidence="2" type="ORF">OE749_08450</name>
</gene>